<gene>
    <name evidence="6" type="ORF">E4Z66_06480</name>
</gene>
<proteinExistence type="inferred from homology"/>
<evidence type="ECO:0000313" key="6">
    <source>
        <dbReference type="EMBL" id="THH36592.1"/>
    </source>
</evidence>
<evidence type="ECO:0000259" key="5">
    <source>
        <dbReference type="PROSITE" id="PS51935"/>
    </source>
</evidence>
<protein>
    <submittedName>
        <fullName evidence="6">Peptidoglycan endopeptidase</fullName>
    </submittedName>
</protein>
<dbReference type="PANTHER" id="PTHR47359">
    <property type="entry name" value="PEPTIDOGLYCAN DL-ENDOPEPTIDASE CWLO"/>
    <property type="match status" value="1"/>
</dbReference>
<dbReference type="Gene3D" id="3.90.1720.10">
    <property type="entry name" value="endopeptidase domain like (from Nostoc punctiforme)"/>
    <property type="match status" value="1"/>
</dbReference>
<comment type="similarity">
    <text evidence="1">Belongs to the peptidase C40 family.</text>
</comment>
<dbReference type="Proteomes" id="UP000306602">
    <property type="component" value="Unassembled WGS sequence"/>
</dbReference>
<accession>A0A4S4NB52</accession>
<comment type="caution">
    <text evidence="6">The sequence shown here is derived from an EMBL/GenBank/DDBJ whole genome shotgun (WGS) entry which is preliminary data.</text>
</comment>
<keyword evidence="7" id="KW-1185">Reference proteome</keyword>
<organism evidence="6 7">
    <name type="scientific">Aliishimia ponticola</name>
    <dbReference type="NCBI Taxonomy" id="2499833"/>
    <lineage>
        <taxon>Bacteria</taxon>
        <taxon>Pseudomonadati</taxon>
        <taxon>Pseudomonadota</taxon>
        <taxon>Alphaproteobacteria</taxon>
        <taxon>Rhodobacterales</taxon>
        <taxon>Paracoccaceae</taxon>
        <taxon>Aliishimia</taxon>
    </lineage>
</organism>
<dbReference type="EMBL" id="SRKY01000002">
    <property type="protein sequence ID" value="THH36592.1"/>
    <property type="molecule type" value="Genomic_DNA"/>
</dbReference>
<dbReference type="InterPro" id="IPR051794">
    <property type="entry name" value="PG_Endopeptidase_C40"/>
</dbReference>
<evidence type="ECO:0000256" key="4">
    <source>
        <dbReference type="ARBA" id="ARBA00022807"/>
    </source>
</evidence>
<feature type="domain" description="NlpC/P60" evidence="5">
    <location>
        <begin position="160"/>
        <end position="280"/>
    </location>
</feature>
<evidence type="ECO:0000256" key="3">
    <source>
        <dbReference type="ARBA" id="ARBA00022801"/>
    </source>
</evidence>
<dbReference type="GO" id="GO:0006508">
    <property type="term" value="P:proteolysis"/>
    <property type="evidence" value="ECO:0007669"/>
    <property type="project" value="UniProtKB-KW"/>
</dbReference>
<reference evidence="6 7" key="1">
    <citation type="submission" date="2019-04" db="EMBL/GenBank/DDBJ databases">
        <title>Shimia ponticola sp. nov., isolated from seawater.</title>
        <authorList>
            <person name="Kim Y.-O."/>
            <person name="Yoon J.-H."/>
        </authorList>
    </citation>
    <scope>NUCLEOTIDE SEQUENCE [LARGE SCALE GENOMIC DNA]</scope>
    <source>
        <strain evidence="6 7">MYP11</strain>
    </source>
</reference>
<keyword evidence="4" id="KW-0788">Thiol protease</keyword>
<dbReference type="RefSeq" id="WP_136462184.1">
    <property type="nucleotide sequence ID" value="NZ_SRKY01000002.1"/>
</dbReference>
<sequence>MTDPRVTPANDRVAHVSLQGIIQAPSYVAGTPQLVSAIVTDLCRTPNGPRDRQLLRGETFHALDKQDGWVFGQAKRDQYVGWIEEAAFVPALPAPTHRICVARTYAKTTSGLKTQGRVTPLPFGSRVTVIGQSDQWSEITWSTGTLSSNRFVPSQHLAPVPSPETDPAAVAERLIGTPYLWGGNSSFGIDCSGLVQAALLACDIPCPGDSDQQAAAFAEIPQGNLARGDLVFWKGHVGMMLDGTRLIHANAHHMSVTIEPLAQAIARISQKEFGDMTGCARPRPSLF</sequence>
<dbReference type="InterPro" id="IPR038765">
    <property type="entry name" value="Papain-like_cys_pep_sf"/>
</dbReference>
<dbReference type="AlphaFoldDB" id="A0A4S4NB52"/>
<dbReference type="Pfam" id="PF00877">
    <property type="entry name" value="NLPC_P60"/>
    <property type="match status" value="1"/>
</dbReference>
<keyword evidence="3" id="KW-0378">Hydrolase</keyword>
<dbReference type="InterPro" id="IPR041382">
    <property type="entry name" value="SH3_16"/>
</dbReference>
<dbReference type="PANTHER" id="PTHR47359:SF3">
    <property type="entry name" value="NLP_P60 DOMAIN-CONTAINING PROTEIN-RELATED"/>
    <property type="match status" value="1"/>
</dbReference>
<evidence type="ECO:0000256" key="2">
    <source>
        <dbReference type="ARBA" id="ARBA00022670"/>
    </source>
</evidence>
<dbReference type="GO" id="GO:0008234">
    <property type="term" value="F:cysteine-type peptidase activity"/>
    <property type="evidence" value="ECO:0007669"/>
    <property type="project" value="UniProtKB-KW"/>
</dbReference>
<dbReference type="SUPFAM" id="SSF54001">
    <property type="entry name" value="Cysteine proteinases"/>
    <property type="match status" value="1"/>
</dbReference>
<evidence type="ECO:0000256" key="1">
    <source>
        <dbReference type="ARBA" id="ARBA00007074"/>
    </source>
</evidence>
<dbReference type="Pfam" id="PF18348">
    <property type="entry name" value="SH3_16"/>
    <property type="match status" value="1"/>
</dbReference>
<dbReference type="InterPro" id="IPR000064">
    <property type="entry name" value="NLP_P60_dom"/>
</dbReference>
<evidence type="ECO:0000313" key="7">
    <source>
        <dbReference type="Proteomes" id="UP000306602"/>
    </source>
</evidence>
<keyword evidence="2" id="KW-0645">Protease</keyword>
<dbReference type="PROSITE" id="PS51935">
    <property type="entry name" value="NLPC_P60"/>
    <property type="match status" value="1"/>
</dbReference>
<name>A0A4S4NB52_9RHOB</name>
<dbReference type="OrthoDB" id="9813368at2"/>